<evidence type="ECO:0000313" key="1">
    <source>
        <dbReference type="EMBL" id="KXB64144.1"/>
    </source>
</evidence>
<dbReference type="STRING" id="157687.HMPREF3180_01475"/>
<reference evidence="2" key="1">
    <citation type="submission" date="2016-01" db="EMBL/GenBank/DDBJ databases">
        <authorList>
            <person name="Mitreva M."/>
            <person name="Pepin K.H."/>
            <person name="Mihindukulasuriya K.A."/>
            <person name="Fulton R."/>
            <person name="Fronick C."/>
            <person name="O'Laughlin M."/>
            <person name="Miner T."/>
            <person name="Herter B."/>
            <person name="Rosa B.A."/>
            <person name="Cordes M."/>
            <person name="Tomlinson C."/>
            <person name="Wollam A."/>
            <person name="Palsikar V.B."/>
            <person name="Mardis E.R."/>
            <person name="Wilson R.K."/>
        </authorList>
    </citation>
    <scope>NUCLEOTIDE SEQUENCE [LARGE SCALE GENOMIC DNA]</scope>
    <source>
        <strain evidence="2">KA00185</strain>
    </source>
</reference>
<dbReference type="OrthoDB" id="80999at2"/>
<sequence>MVILDDEEYDKVWDIVYDRFNFNPSVDKKEIAFEFKEPYIVYDISYHYENLEEIKGFVVWGFKKEIHDKITEIFLECTKENGELYALDWQHSCFRYNPRIKDEPKIIEVKDERYWGGGYTAYFPTYCPNGDYYFFIDVDFHFGYLGHPWQQKVWIYGKKLIEEFKKADLEGFKLIDEKN</sequence>
<dbReference type="AlphaFoldDB" id="A0A134A8Y7"/>
<dbReference type="Proteomes" id="UP000070483">
    <property type="component" value="Unassembled WGS sequence"/>
</dbReference>
<gene>
    <name evidence="1" type="ORF">HMPREF3180_01475</name>
</gene>
<dbReference type="Pfam" id="PF10898">
    <property type="entry name" value="DUF2716"/>
    <property type="match status" value="1"/>
</dbReference>
<dbReference type="InterPro" id="IPR020323">
    <property type="entry name" value="DUF2716"/>
</dbReference>
<proteinExistence type="predicted"/>
<name>A0A134A8Y7_9FUSO</name>
<evidence type="ECO:0000313" key="2">
    <source>
        <dbReference type="Proteomes" id="UP000070483"/>
    </source>
</evidence>
<organism evidence="1 2">
    <name type="scientific">Leptotrichia wadei</name>
    <dbReference type="NCBI Taxonomy" id="157687"/>
    <lineage>
        <taxon>Bacteria</taxon>
        <taxon>Fusobacteriati</taxon>
        <taxon>Fusobacteriota</taxon>
        <taxon>Fusobacteriia</taxon>
        <taxon>Fusobacteriales</taxon>
        <taxon>Leptotrichiaceae</taxon>
        <taxon>Leptotrichia</taxon>
    </lineage>
</organism>
<dbReference type="EMBL" id="LSDD01000104">
    <property type="protein sequence ID" value="KXB64144.1"/>
    <property type="molecule type" value="Genomic_DNA"/>
</dbReference>
<evidence type="ECO:0008006" key="3">
    <source>
        <dbReference type="Google" id="ProtNLM"/>
    </source>
</evidence>
<accession>A0A134A8Y7</accession>
<protein>
    <recommendedName>
        <fullName evidence="3">DUF2716 domain-containing protein</fullName>
    </recommendedName>
</protein>
<dbReference type="PATRIC" id="fig|157687.3.peg.1468"/>
<dbReference type="RefSeq" id="WP_060918140.1">
    <property type="nucleotide sequence ID" value="NZ_KQ960083.1"/>
</dbReference>
<keyword evidence="2" id="KW-1185">Reference proteome</keyword>
<comment type="caution">
    <text evidence="1">The sequence shown here is derived from an EMBL/GenBank/DDBJ whole genome shotgun (WGS) entry which is preliminary data.</text>
</comment>